<evidence type="ECO:0000313" key="5">
    <source>
        <dbReference type="EMBL" id="MCT8990749.1"/>
    </source>
</evidence>
<name>A0A9X2X9V3_9HYPH</name>
<keyword evidence="3" id="KW-0804">Transcription</keyword>
<dbReference type="RefSeq" id="WP_261515816.1">
    <property type="nucleotide sequence ID" value="NZ_JAODNV010000011.1"/>
</dbReference>
<dbReference type="Pfam" id="PF12802">
    <property type="entry name" value="MarR_2"/>
    <property type="match status" value="1"/>
</dbReference>
<dbReference type="Proteomes" id="UP001149009">
    <property type="component" value="Unassembled WGS sequence"/>
</dbReference>
<feature type="domain" description="HTH marR-type" evidence="4">
    <location>
        <begin position="1"/>
        <end position="129"/>
    </location>
</feature>
<dbReference type="GO" id="GO:0003700">
    <property type="term" value="F:DNA-binding transcription factor activity"/>
    <property type="evidence" value="ECO:0007669"/>
    <property type="project" value="InterPro"/>
</dbReference>
<evidence type="ECO:0000256" key="1">
    <source>
        <dbReference type="ARBA" id="ARBA00023015"/>
    </source>
</evidence>
<accession>A0A9X2X9V3</accession>
<reference evidence="5" key="1">
    <citation type="submission" date="2022-08" db="EMBL/GenBank/DDBJ databases">
        <title>Chelativorans sichuanense sp. nov., a paraffin oil-degrading bacterium isolated from a mixture of oil-based drill cuttings and paddy soil.</title>
        <authorList>
            <person name="Yu J."/>
            <person name="Liu H."/>
            <person name="Chen Q."/>
        </authorList>
    </citation>
    <scope>NUCLEOTIDE SEQUENCE</scope>
    <source>
        <strain evidence="5">SCAU 2101</strain>
    </source>
</reference>
<dbReference type="Gene3D" id="1.10.10.10">
    <property type="entry name" value="Winged helix-like DNA-binding domain superfamily/Winged helix DNA-binding domain"/>
    <property type="match status" value="1"/>
</dbReference>
<protein>
    <submittedName>
        <fullName evidence="5">MarR family transcriptional regulator</fullName>
    </submittedName>
</protein>
<dbReference type="PANTHER" id="PTHR42756:SF1">
    <property type="entry name" value="TRANSCRIPTIONAL REPRESSOR OF EMRAB OPERON"/>
    <property type="match status" value="1"/>
</dbReference>
<dbReference type="InterPro" id="IPR023187">
    <property type="entry name" value="Tscrpt_reg_MarR-type_CS"/>
</dbReference>
<keyword evidence="2" id="KW-0238">DNA-binding</keyword>
<dbReference type="InterPro" id="IPR036390">
    <property type="entry name" value="WH_DNA-bd_sf"/>
</dbReference>
<evidence type="ECO:0000256" key="3">
    <source>
        <dbReference type="ARBA" id="ARBA00023163"/>
    </source>
</evidence>
<keyword evidence="6" id="KW-1185">Reference proteome</keyword>
<dbReference type="PROSITE" id="PS01117">
    <property type="entry name" value="HTH_MARR_1"/>
    <property type="match status" value="1"/>
</dbReference>
<proteinExistence type="predicted"/>
<keyword evidence="1" id="KW-0805">Transcription regulation</keyword>
<evidence type="ECO:0000313" key="6">
    <source>
        <dbReference type="Proteomes" id="UP001149009"/>
    </source>
</evidence>
<dbReference type="InterPro" id="IPR036388">
    <property type="entry name" value="WH-like_DNA-bd_sf"/>
</dbReference>
<dbReference type="AlphaFoldDB" id="A0A9X2X9V3"/>
<dbReference type="SUPFAM" id="SSF46785">
    <property type="entry name" value="Winged helix' DNA-binding domain"/>
    <property type="match status" value="1"/>
</dbReference>
<dbReference type="PROSITE" id="PS50995">
    <property type="entry name" value="HTH_MARR_2"/>
    <property type="match status" value="1"/>
</dbReference>
<dbReference type="GO" id="GO:0003677">
    <property type="term" value="F:DNA binding"/>
    <property type="evidence" value="ECO:0007669"/>
    <property type="project" value="UniProtKB-KW"/>
</dbReference>
<evidence type="ECO:0000256" key="2">
    <source>
        <dbReference type="ARBA" id="ARBA00023125"/>
    </source>
</evidence>
<dbReference type="PRINTS" id="PR00598">
    <property type="entry name" value="HTHMARR"/>
</dbReference>
<dbReference type="SMART" id="SM00347">
    <property type="entry name" value="HTH_MARR"/>
    <property type="match status" value="1"/>
</dbReference>
<gene>
    <name evidence="5" type="ORF">NYR54_10665</name>
</gene>
<comment type="caution">
    <text evidence="5">The sequence shown here is derived from an EMBL/GenBank/DDBJ whole genome shotgun (WGS) entry which is preliminary data.</text>
</comment>
<dbReference type="InterPro" id="IPR000835">
    <property type="entry name" value="HTH_MarR-typ"/>
</dbReference>
<evidence type="ECO:0000259" key="4">
    <source>
        <dbReference type="PROSITE" id="PS50995"/>
    </source>
</evidence>
<organism evidence="5 6">
    <name type="scientific">Chelativorans petroleitrophicus</name>
    <dbReference type="NCBI Taxonomy" id="2975484"/>
    <lineage>
        <taxon>Bacteria</taxon>
        <taxon>Pseudomonadati</taxon>
        <taxon>Pseudomonadota</taxon>
        <taxon>Alphaproteobacteria</taxon>
        <taxon>Hyphomicrobiales</taxon>
        <taxon>Phyllobacteriaceae</taxon>
        <taxon>Chelativorans</taxon>
    </lineage>
</organism>
<dbReference type="EMBL" id="JAODNV010000011">
    <property type="protein sequence ID" value="MCT8990749.1"/>
    <property type="molecule type" value="Genomic_DNA"/>
</dbReference>
<dbReference type="PANTHER" id="PTHR42756">
    <property type="entry name" value="TRANSCRIPTIONAL REGULATOR, MARR"/>
    <property type="match status" value="1"/>
</dbReference>
<sequence length="140" mass="15850">MYLLNQANQAVRSRIERDLRPLGLTGIQYTVLSIIGSRDGISSAELSRRFFVTPQTMNEIVGSLERRGFLSREESAQSRRILTARLTKEGQDILAQADEVADRIEAEAFSGLSDEDFAEFRRLLKLQLNFTRRNTPATNS</sequence>